<name>A0ACC0GRP8_9ERIC</name>
<organism evidence="1 2">
    <name type="scientific">Camellia lanceoleosa</name>
    <dbReference type="NCBI Taxonomy" id="1840588"/>
    <lineage>
        <taxon>Eukaryota</taxon>
        <taxon>Viridiplantae</taxon>
        <taxon>Streptophyta</taxon>
        <taxon>Embryophyta</taxon>
        <taxon>Tracheophyta</taxon>
        <taxon>Spermatophyta</taxon>
        <taxon>Magnoliopsida</taxon>
        <taxon>eudicotyledons</taxon>
        <taxon>Gunneridae</taxon>
        <taxon>Pentapetalae</taxon>
        <taxon>asterids</taxon>
        <taxon>Ericales</taxon>
        <taxon>Theaceae</taxon>
        <taxon>Camellia</taxon>
    </lineage>
</organism>
<comment type="caution">
    <text evidence="1">The sequence shown here is derived from an EMBL/GenBank/DDBJ whole genome shotgun (WGS) entry which is preliminary data.</text>
</comment>
<evidence type="ECO:0000313" key="1">
    <source>
        <dbReference type="EMBL" id="KAI8003835.1"/>
    </source>
</evidence>
<keyword evidence="2" id="KW-1185">Reference proteome</keyword>
<reference evidence="1 2" key="1">
    <citation type="journal article" date="2022" name="Plant J.">
        <title>Chromosome-level genome of Camellia lanceoleosa provides a valuable resource for understanding genome evolution and self-incompatibility.</title>
        <authorList>
            <person name="Gong W."/>
            <person name="Xiao S."/>
            <person name="Wang L."/>
            <person name="Liao Z."/>
            <person name="Chang Y."/>
            <person name="Mo W."/>
            <person name="Hu G."/>
            <person name="Li W."/>
            <person name="Zhao G."/>
            <person name="Zhu H."/>
            <person name="Hu X."/>
            <person name="Ji K."/>
            <person name="Xiang X."/>
            <person name="Song Q."/>
            <person name="Yuan D."/>
            <person name="Jin S."/>
            <person name="Zhang L."/>
        </authorList>
    </citation>
    <scope>NUCLEOTIDE SEQUENCE [LARGE SCALE GENOMIC DNA]</scope>
    <source>
        <strain evidence="1">SQ_2022a</strain>
    </source>
</reference>
<evidence type="ECO:0000313" key="2">
    <source>
        <dbReference type="Proteomes" id="UP001060215"/>
    </source>
</evidence>
<gene>
    <name evidence="1" type="ORF">LOK49_LG08G00215</name>
</gene>
<sequence length="244" mass="27874">MCLMGWAPTSCAWWTGTNLVGGALGWDRRELYNHGMHDGLERRVSVGAEGDEYGERECGVFSDTGSKGIHRRYDNWLDSGIHRRFPHHLFAHLTASGTGRKIREDLRRRLSQVESSCRVILMSHLSGGRPSQRGVRPHLGRQQRQSTVRSRGRKELRGQKKNTVYDGKGTLEEGETAEAQFIKIQVAYELLMDVEKRRQYDIDNRVNPMEASQAWMQWLMKSKMLLTSGVIWLLQLGLSSSSMK</sequence>
<protein>
    <submittedName>
        <fullName evidence="1">Uncharacterized protein</fullName>
    </submittedName>
</protein>
<accession>A0ACC0GRP8</accession>
<proteinExistence type="predicted"/>
<dbReference type="Proteomes" id="UP001060215">
    <property type="component" value="Chromosome 9"/>
</dbReference>
<dbReference type="EMBL" id="CM045766">
    <property type="protein sequence ID" value="KAI8003835.1"/>
    <property type="molecule type" value="Genomic_DNA"/>
</dbReference>